<name>A0A7H8RAS4_TALRU</name>
<evidence type="ECO:0000313" key="4">
    <source>
        <dbReference type="EMBL" id="QKX63207.1"/>
    </source>
</evidence>
<keyword evidence="3" id="KW-0472">Membrane</keyword>
<dbReference type="EMBL" id="CP055903">
    <property type="protein sequence ID" value="QKX63207.1"/>
    <property type="molecule type" value="Genomic_DNA"/>
</dbReference>
<sequence length="231" mass="25831">MLPRPYLLPIVSLALLFTVAVVLYSWDGSFSHIQRQICSKVSSCETQQTQRTFRPIKLLEKVDEEGTKTTNTFRSSLLPQNGGLLRVRMSDDTEKVGDYGVSMFHQLHCLVVLREIIFPGGSPVHTEHNSSMARVQWAHCFDYLAQAILCAADDTLEPPKTAVNEQGQNIKIIDGVGHIVHQCRDPASLWRVVEEGNARPYDQAIIGHSVRASGLFPGTGYHEMPDLYRAD</sequence>
<dbReference type="Proteomes" id="UP000509510">
    <property type="component" value="Chromosome VI"/>
</dbReference>
<protein>
    <recommendedName>
        <fullName evidence="6">Tyrosinase copper-binding domain-containing protein</fullName>
    </recommendedName>
</protein>
<keyword evidence="5" id="KW-1185">Reference proteome</keyword>
<dbReference type="Pfam" id="PF11807">
    <property type="entry name" value="UstYa"/>
    <property type="match status" value="1"/>
</dbReference>
<organism evidence="4 5">
    <name type="scientific">Talaromyces rugulosus</name>
    <name type="common">Penicillium rugulosum</name>
    <dbReference type="NCBI Taxonomy" id="121627"/>
    <lineage>
        <taxon>Eukaryota</taxon>
        <taxon>Fungi</taxon>
        <taxon>Dikarya</taxon>
        <taxon>Ascomycota</taxon>
        <taxon>Pezizomycotina</taxon>
        <taxon>Eurotiomycetes</taxon>
        <taxon>Eurotiomycetidae</taxon>
        <taxon>Eurotiales</taxon>
        <taxon>Trichocomaceae</taxon>
        <taxon>Talaromyces</taxon>
        <taxon>Talaromyces sect. Islandici</taxon>
    </lineage>
</organism>
<evidence type="ECO:0000256" key="2">
    <source>
        <dbReference type="ARBA" id="ARBA00035112"/>
    </source>
</evidence>
<dbReference type="OrthoDB" id="3687641at2759"/>
<evidence type="ECO:0008006" key="6">
    <source>
        <dbReference type="Google" id="ProtNLM"/>
    </source>
</evidence>
<proteinExistence type="inferred from homology"/>
<dbReference type="GeneID" id="55997856"/>
<evidence type="ECO:0000256" key="3">
    <source>
        <dbReference type="SAM" id="Phobius"/>
    </source>
</evidence>
<comment type="pathway">
    <text evidence="1">Mycotoxin biosynthesis.</text>
</comment>
<dbReference type="PANTHER" id="PTHR33365">
    <property type="entry name" value="YALI0B05434P"/>
    <property type="match status" value="1"/>
</dbReference>
<dbReference type="PANTHER" id="PTHR33365:SF4">
    <property type="entry name" value="CYCLOCHLOROTINE BIOSYNTHESIS PROTEIN O"/>
    <property type="match status" value="1"/>
</dbReference>
<reference evidence="5" key="1">
    <citation type="submission" date="2020-06" db="EMBL/GenBank/DDBJ databases">
        <title>A chromosome-scale genome assembly of Talaromyces rugulosus W13939.</title>
        <authorList>
            <person name="Wang B."/>
            <person name="Guo L."/>
            <person name="Ye K."/>
            <person name="Wang L."/>
        </authorList>
    </citation>
    <scope>NUCLEOTIDE SEQUENCE [LARGE SCALE GENOMIC DNA]</scope>
    <source>
        <strain evidence="5">W13939</strain>
    </source>
</reference>
<keyword evidence="3" id="KW-1133">Transmembrane helix</keyword>
<feature type="transmembrane region" description="Helical" evidence="3">
    <location>
        <begin position="6"/>
        <end position="26"/>
    </location>
</feature>
<evidence type="ECO:0000256" key="1">
    <source>
        <dbReference type="ARBA" id="ARBA00004685"/>
    </source>
</evidence>
<dbReference type="AlphaFoldDB" id="A0A7H8RAS4"/>
<keyword evidence="3" id="KW-0812">Transmembrane</keyword>
<dbReference type="RefSeq" id="XP_035349381.1">
    <property type="nucleotide sequence ID" value="XM_035493488.1"/>
</dbReference>
<accession>A0A7H8RAS4</accession>
<comment type="similarity">
    <text evidence="2">Belongs to the ustYa family.</text>
</comment>
<gene>
    <name evidence="4" type="ORF">TRUGW13939_10376</name>
</gene>
<dbReference type="GO" id="GO:0043386">
    <property type="term" value="P:mycotoxin biosynthetic process"/>
    <property type="evidence" value="ECO:0007669"/>
    <property type="project" value="InterPro"/>
</dbReference>
<dbReference type="InterPro" id="IPR021765">
    <property type="entry name" value="UstYa-like"/>
</dbReference>
<evidence type="ECO:0000313" key="5">
    <source>
        <dbReference type="Proteomes" id="UP000509510"/>
    </source>
</evidence>
<dbReference type="KEGG" id="trg:TRUGW13939_10376"/>